<dbReference type="NCBIfam" id="TIGR01498">
    <property type="entry name" value="folK"/>
    <property type="match status" value="1"/>
</dbReference>
<protein>
    <recommendedName>
        <fullName evidence="4">2-amino-4-hydroxy-6-hydroxymethyldihydropteridine pyrophosphokinase</fullName>
        <ecNumber evidence="3">2.7.6.3</ecNumber>
    </recommendedName>
    <alternativeName>
        <fullName evidence="11">6-hydroxymethyl-7,8-dihydropterin pyrophosphokinase</fullName>
    </alternativeName>
    <alternativeName>
        <fullName evidence="12">7,8-dihydro-6-hydroxymethylpterin-pyrophosphokinase</fullName>
    </alternativeName>
</protein>
<evidence type="ECO:0000256" key="5">
    <source>
        <dbReference type="ARBA" id="ARBA00022679"/>
    </source>
</evidence>
<evidence type="ECO:0000256" key="6">
    <source>
        <dbReference type="ARBA" id="ARBA00022741"/>
    </source>
</evidence>
<dbReference type="GO" id="GO:0005524">
    <property type="term" value="F:ATP binding"/>
    <property type="evidence" value="ECO:0007669"/>
    <property type="project" value="UniProtKB-KW"/>
</dbReference>
<comment type="pathway">
    <text evidence="1">Cofactor biosynthesis; tetrahydrofolate biosynthesis; 2-amino-4-hydroxy-6-hydroxymethyl-7,8-dihydropteridine diphosphate from 7,8-dihydroneopterin triphosphate: step 4/4.</text>
</comment>
<keyword evidence="7 15" id="KW-0418">Kinase</keyword>
<organism evidence="15 16">
    <name type="scientific">Epilithonimonas lactis</name>
    <dbReference type="NCBI Taxonomy" id="421072"/>
    <lineage>
        <taxon>Bacteria</taxon>
        <taxon>Pseudomonadati</taxon>
        <taxon>Bacteroidota</taxon>
        <taxon>Flavobacteriia</taxon>
        <taxon>Flavobacteriales</taxon>
        <taxon>Weeksellaceae</taxon>
        <taxon>Chryseobacterium group</taxon>
        <taxon>Epilithonimonas</taxon>
    </lineage>
</organism>
<evidence type="ECO:0000256" key="8">
    <source>
        <dbReference type="ARBA" id="ARBA00022840"/>
    </source>
</evidence>
<dbReference type="InterPro" id="IPR035907">
    <property type="entry name" value="Hppk_sf"/>
</dbReference>
<dbReference type="RefSeq" id="WP_034972841.1">
    <property type="nucleotide sequence ID" value="NZ_FOFI01000003.1"/>
</dbReference>
<keyword evidence="9" id="KW-0289">Folate biosynthesis</keyword>
<evidence type="ECO:0000313" key="14">
    <source>
        <dbReference type="EMBL" id="KFC18509.1"/>
    </source>
</evidence>
<keyword evidence="5" id="KW-0808">Transferase</keyword>
<evidence type="ECO:0000256" key="7">
    <source>
        <dbReference type="ARBA" id="ARBA00022777"/>
    </source>
</evidence>
<evidence type="ECO:0000256" key="2">
    <source>
        <dbReference type="ARBA" id="ARBA00005810"/>
    </source>
</evidence>
<evidence type="ECO:0000259" key="13">
    <source>
        <dbReference type="Pfam" id="PF01288"/>
    </source>
</evidence>
<gene>
    <name evidence="15" type="ORF">IO89_00680</name>
    <name evidence="14" type="ORF">IO89_16760</name>
</gene>
<evidence type="ECO:0000313" key="15">
    <source>
        <dbReference type="EMBL" id="KFC23157.1"/>
    </source>
</evidence>
<evidence type="ECO:0000256" key="12">
    <source>
        <dbReference type="ARBA" id="ARBA00033413"/>
    </source>
</evidence>
<dbReference type="STRING" id="421072.SAMN04488097_2933"/>
<name>A0A085BL12_9FLAO</name>
<evidence type="ECO:0000256" key="9">
    <source>
        <dbReference type="ARBA" id="ARBA00022909"/>
    </source>
</evidence>
<dbReference type="EMBL" id="JPLY01000001">
    <property type="protein sequence ID" value="KFC23157.1"/>
    <property type="molecule type" value="Genomic_DNA"/>
</dbReference>
<feature type="domain" description="7,8-dihydro-6-hydroxymethylpterin-pyrophosphokinase" evidence="13">
    <location>
        <begin position="8"/>
        <end position="134"/>
    </location>
</feature>
<keyword evidence="16" id="KW-1185">Reference proteome</keyword>
<dbReference type="UniPathway" id="UPA00077">
    <property type="reaction ID" value="UER00155"/>
</dbReference>
<proteinExistence type="inferred from homology"/>
<keyword evidence="8" id="KW-0067">ATP-binding</keyword>
<comment type="similarity">
    <text evidence="2">Belongs to the HPPK family.</text>
</comment>
<dbReference type="SUPFAM" id="SSF55083">
    <property type="entry name" value="6-hydroxymethyl-7,8-dihydropterin pyrophosphokinase, HPPK"/>
    <property type="match status" value="1"/>
</dbReference>
<dbReference type="eggNOG" id="COG0801">
    <property type="taxonomic scope" value="Bacteria"/>
</dbReference>
<dbReference type="GO" id="GO:0046654">
    <property type="term" value="P:tetrahydrofolate biosynthetic process"/>
    <property type="evidence" value="ECO:0007669"/>
    <property type="project" value="UniProtKB-UniPathway"/>
</dbReference>
<evidence type="ECO:0000256" key="11">
    <source>
        <dbReference type="ARBA" id="ARBA00029766"/>
    </source>
</evidence>
<sequence>MSYNIVVLLLGSNINDPENNIQIALKKIESEIGTILKNSELITSEPVEFDSYNNFCNIAVKIKTQFSPIILLGKLKKIEREMGRLKDSSYFGAYQDRIIDIDIILYNSIKFISKKLIIPHHKNLYERDFARDLINEVK</sequence>
<dbReference type="GO" id="GO:0046656">
    <property type="term" value="P:folic acid biosynthetic process"/>
    <property type="evidence" value="ECO:0007669"/>
    <property type="project" value="UniProtKB-KW"/>
</dbReference>
<comment type="function">
    <text evidence="10">Catalyzes the transfer of pyrophosphate from adenosine triphosphate (ATP) to 6-hydroxymethyl-7,8-dihydropterin, an enzymatic step in folate biosynthesis pathway.</text>
</comment>
<dbReference type="EMBL" id="JPLY01000006">
    <property type="protein sequence ID" value="KFC18509.1"/>
    <property type="molecule type" value="Genomic_DNA"/>
</dbReference>
<dbReference type="OrthoDB" id="9808041at2"/>
<dbReference type="Pfam" id="PF01288">
    <property type="entry name" value="HPPK"/>
    <property type="match status" value="1"/>
</dbReference>
<dbReference type="Gene3D" id="3.30.70.560">
    <property type="entry name" value="7,8-Dihydro-6-hydroxymethylpterin-pyrophosphokinase HPPK"/>
    <property type="match status" value="1"/>
</dbReference>
<evidence type="ECO:0000313" key="16">
    <source>
        <dbReference type="Proteomes" id="UP000028623"/>
    </source>
</evidence>
<dbReference type="Proteomes" id="UP000028623">
    <property type="component" value="Unassembled WGS sequence"/>
</dbReference>
<dbReference type="EC" id="2.7.6.3" evidence="3"/>
<dbReference type="PANTHER" id="PTHR43071">
    <property type="entry name" value="2-AMINO-4-HYDROXY-6-HYDROXYMETHYLDIHYDROPTERIDINE PYROPHOSPHOKINASE"/>
    <property type="match status" value="1"/>
</dbReference>
<reference evidence="15 16" key="1">
    <citation type="submission" date="2014-07" db="EMBL/GenBank/DDBJ databases">
        <title>Epilithonimonas lactis LMG 22401 Genome.</title>
        <authorList>
            <person name="Pipes S.E."/>
            <person name="Stropko S.J."/>
        </authorList>
    </citation>
    <scope>NUCLEOTIDE SEQUENCE [LARGE SCALE GENOMIC DNA]</scope>
    <source>
        <strain evidence="15 16">LMG 24401</strain>
    </source>
</reference>
<evidence type="ECO:0000256" key="10">
    <source>
        <dbReference type="ARBA" id="ARBA00029409"/>
    </source>
</evidence>
<evidence type="ECO:0000256" key="3">
    <source>
        <dbReference type="ARBA" id="ARBA00013253"/>
    </source>
</evidence>
<evidence type="ECO:0000256" key="1">
    <source>
        <dbReference type="ARBA" id="ARBA00005051"/>
    </source>
</evidence>
<dbReference type="PANTHER" id="PTHR43071:SF1">
    <property type="entry name" value="2-AMINO-4-HYDROXY-6-HYDROXYMETHYLDIHYDROPTERIDINE PYROPHOSPHOKINASE"/>
    <property type="match status" value="1"/>
</dbReference>
<keyword evidence="6" id="KW-0547">Nucleotide-binding</keyword>
<dbReference type="InterPro" id="IPR000550">
    <property type="entry name" value="Hppk"/>
</dbReference>
<dbReference type="GO" id="GO:0016301">
    <property type="term" value="F:kinase activity"/>
    <property type="evidence" value="ECO:0007669"/>
    <property type="project" value="UniProtKB-KW"/>
</dbReference>
<accession>A0A085BL12</accession>
<evidence type="ECO:0000256" key="4">
    <source>
        <dbReference type="ARBA" id="ARBA00016218"/>
    </source>
</evidence>
<dbReference type="AlphaFoldDB" id="A0A085BL12"/>
<comment type="caution">
    <text evidence="15">The sequence shown here is derived from an EMBL/GenBank/DDBJ whole genome shotgun (WGS) entry which is preliminary data.</text>
</comment>
<dbReference type="GO" id="GO:0003848">
    <property type="term" value="F:2-amino-4-hydroxy-6-hydroxymethyldihydropteridine diphosphokinase activity"/>
    <property type="evidence" value="ECO:0007669"/>
    <property type="project" value="UniProtKB-EC"/>
</dbReference>